<feature type="transmembrane region" description="Helical" evidence="10">
    <location>
        <begin position="934"/>
        <end position="958"/>
    </location>
</feature>
<accession>A0A7S7M6V7</accession>
<feature type="domain" description="ABC transmembrane type-1" evidence="12">
    <location>
        <begin position="18"/>
        <end position="298"/>
    </location>
</feature>
<evidence type="ECO:0000256" key="2">
    <source>
        <dbReference type="ARBA" id="ARBA00022448"/>
    </source>
</evidence>
<evidence type="ECO:0000259" key="11">
    <source>
        <dbReference type="PROSITE" id="PS50893"/>
    </source>
</evidence>
<sequence length="1232" mass="130562">MFNKRLLSLVPDATRSALLCVVFTWLALVARIFLLLGVANALAGLFLGARPATSAYGVAAAQLAALCALQALACWHARRAGQQAAASMSREVFDKLVRLGPSFESRVEAGEASQLMGEGAERLRPYFSEYLPQFIYALAAPLTVFVVIWPLSWPAALVMLLCVPLVPGSIMMFMKRAKRFMGEYWGTYVDLSGAFLDAIRGLVTLKSYRADATWHERLNHQAEEFRQVTMSLLRVQMGNVWLMDLFTYAGIAAGVVVGLTQLAAGSLDLTGCLVIVLLAADFFVPMRRFGSLFHTGMNANAVAERILALLDLPEPAHGERDCDLARPEIAAEHLTFSYDGLTRALDDVALEVGVNALVGVTGESGSGKSTLARVLTGGAFDYEGSVTVCGCELRELSREALGRSVTVVSQRSHVFKGTFRSNLALGREGATDENLWGALRNAQLDDFVLAAGGLDAEVREGGSNLSGGQRQRLCFARALLRDTPIYVFDEIASNVDAESERKLLEGIQLLSVTRTVLVVSHRLSTLAWADRTYVMDAGRIVESGDHQSLMRRGGTYRRLWDQLQELEDFARANEVAYDDDAYVPTEAELRVQEVTRLHPEIPLMGAQTMQAALDVLDYARYRQAPAVSLPAGHPSWIPLPDYEAEAGSSPVTPSLDEAAGKAPSDPDSAGAEDPGPTPAPTRGSAPRIVAGMVRLTGRMAPELVVAGVLGATGNLCAAGQLVAAGACVAALASAGSRALPVAGLAAVVLLGLARGVVHYLERLLTHDQTFRTLQLVRDRVFGALRSLAPAKLQGRGAGDLAALLSSDVETLEGLYSRILAPTLATLLSSVALTAFVWERSAELGALTLVALVVVGVVMPLAGSRLTRERGTRVTDYSALMGAFVLDSLEGMGDLLQYGRASAFSQELGAHAGSLSDGSRGYDARTSTLGALPPALGLAFVAAAVALSAGLVASGALAAPDALACVLALIAALDPVEEVAHLGFSLQRTLSCARRILDVLGEEPAVRDVEPGERPGSRASVEVAHVSFAYEAGADVLSDVCLTVRPGEVLRVVGRSGVGKSTLLGLIMRFWDVDDGAVEVAGRDVRRLGTGALRSLEAYMTQDTYLLDATLRENLMLARPDASEGELERALAAAALASTVARLPRGLDTPVGAGASPLSDGERQRVGLCRALLSQAPILLLDEPTSNLDSLNEAAVLRALDEARAGRAVILVSHRKVAAALATRTLVLTGRAS</sequence>
<feature type="transmembrane region" description="Helical" evidence="10">
    <location>
        <begin position="265"/>
        <end position="284"/>
    </location>
</feature>
<dbReference type="SMART" id="SM00382">
    <property type="entry name" value="AAA"/>
    <property type="match status" value="2"/>
</dbReference>
<dbReference type="InterPro" id="IPR027417">
    <property type="entry name" value="P-loop_NTPase"/>
</dbReference>
<feature type="transmembrane region" description="Helical" evidence="10">
    <location>
        <begin position="240"/>
        <end position="259"/>
    </location>
</feature>
<keyword evidence="6 13" id="KW-0067">ATP-binding</keyword>
<feature type="domain" description="ABC transporter" evidence="11">
    <location>
        <begin position="1020"/>
        <end position="1231"/>
    </location>
</feature>
<evidence type="ECO:0000256" key="9">
    <source>
        <dbReference type="SAM" id="MobiDB-lite"/>
    </source>
</evidence>
<keyword evidence="3" id="KW-1003">Cell membrane</keyword>
<feature type="transmembrane region" description="Helical" evidence="10">
    <location>
        <begin position="21"/>
        <end position="49"/>
    </location>
</feature>
<dbReference type="SUPFAM" id="SSF52540">
    <property type="entry name" value="P-loop containing nucleoside triphosphate hydrolases"/>
    <property type="match status" value="2"/>
</dbReference>
<evidence type="ECO:0000256" key="1">
    <source>
        <dbReference type="ARBA" id="ARBA00004651"/>
    </source>
</evidence>
<dbReference type="PROSITE" id="PS00211">
    <property type="entry name" value="ABC_TRANSPORTER_1"/>
    <property type="match status" value="1"/>
</dbReference>
<feature type="domain" description="ABC transporter" evidence="11">
    <location>
        <begin position="329"/>
        <end position="562"/>
    </location>
</feature>
<dbReference type="InterPro" id="IPR011527">
    <property type="entry name" value="ABC1_TM_dom"/>
</dbReference>
<dbReference type="Gene3D" id="1.20.1560.10">
    <property type="entry name" value="ABC transporter type 1, transmembrane domain"/>
    <property type="match status" value="2"/>
</dbReference>
<dbReference type="Pfam" id="PF00005">
    <property type="entry name" value="ABC_tran"/>
    <property type="match status" value="2"/>
</dbReference>
<proteinExistence type="predicted"/>
<feature type="transmembrane region" description="Helical" evidence="10">
    <location>
        <begin position="155"/>
        <end position="174"/>
    </location>
</feature>
<dbReference type="GO" id="GO:0005524">
    <property type="term" value="F:ATP binding"/>
    <property type="evidence" value="ECO:0007669"/>
    <property type="project" value="UniProtKB-KW"/>
</dbReference>
<evidence type="ECO:0000256" key="3">
    <source>
        <dbReference type="ARBA" id="ARBA00022475"/>
    </source>
</evidence>
<evidence type="ECO:0000256" key="10">
    <source>
        <dbReference type="SAM" id="Phobius"/>
    </source>
</evidence>
<dbReference type="PANTHER" id="PTHR24221">
    <property type="entry name" value="ATP-BINDING CASSETTE SUB-FAMILY B"/>
    <property type="match status" value="1"/>
</dbReference>
<dbReference type="EMBL" id="CP063767">
    <property type="protein sequence ID" value="QOY59804.1"/>
    <property type="molecule type" value="Genomic_DNA"/>
</dbReference>
<dbReference type="InterPro" id="IPR017871">
    <property type="entry name" value="ABC_transporter-like_CS"/>
</dbReference>
<evidence type="ECO:0000313" key="13">
    <source>
        <dbReference type="EMBL" id="QOY59804.1"/>
    </source>
</evidence>
<feature type="transmembrane region" description="Helical" evidence="10">
    <location>
        <begin position="818"/>
        <end position="837"/>
    </location>
</feature>
<dbReference type="InterPro" id="IPR003593">
    <property type="entry name" value="AAA+_ATPase"/>
</dbReference>
<feature type="transmembrane region" description="Helical" evidence="10">
    <location>
        <begin position="843"/>
        <end position="862"/>
    </location>
</feature>
<keyword evidence="2" id="KW-0813">Transport</keyword>
<dbReference type="Pfam" id="PF00664">
    <property type="entry name" value="ABC_membrane"/>
    <property type="match status" value="2"/>
</dbReference>
<dbReference type="InterPro" id="IPR003439">
    <property type="entry name" value="ABC_transporter-like_ATP-bd"/>
</dbReference>
<feature type="region of interest" description="Disordered" evidence="9">
    <location>
        <begin position="640"/>
        <end position="687"/>
    </location>
</feature>
<dbReference type="SUPFAM" id="SSF90123">
    <property type="entry name" value="ABC transporter transmembrane region"/>
    <property type="match status" value="2"/>
</dbReference>
<organism evidence="13 14">
    <name type="scientific">Thermophilibacter immobilis</name>
    <dbReference type="NCBI Taxonomy" id="2779519"/>
    <lineage>
        <taxon>Bacteria</taxon>
        <taxon>Bacillati</taxon>
        <taxon>Actinomycetota</taxon>
        <taxon>Coriobacteriia</taxon>
        <taxon>Coriobacteriales</taxon>
        <taxon>Atopobiaceae</taxon>
        <taxon>Thermophilibacter</taxon>
    </lineage>
</organism>
<protein>
    <submittedName>
        <fullName evidence="13">ATP-binding cassette domain-containing protein</fullName>
    </submittedName>
</protein>
<evidence type="ECO:0000256" key="4">
    <source>
        <dbReference type="ARBA" id="ARBA00022692"/>
    </source>
</evidence>
<feature type="transmembrane region" description="Helical" evidence="10">
    <location>
        <begin position="738"/>
        <end position="757"/>
    </location>
</feature>
<dbReference type="GO" id="GO:0016887">
    <property type="term" value="F:ATP hydrolysis activity"/>
    <property type="evidence" value="ECO:0007669"/>
    <property type="project" value="InterPro"/>
</dbReference>
<evidence type="ECO:0000256" key="5">
    <source>
        <dbReference type="ARBA" id="ARBA00022741"/>
    </source>
</evidence>
<feature type="transmembrane region" description="Helical" evidence="10">
    <location>
        <begin position="55"/>
        <end position="75"/>
    </location>
</feature>
<feature type="domain" description="ABC transmembrane type-1" evidence="12">
    <location>
        <begin position="704"/>
        <end position="987"/>
    </location>
</feature>
<gene>
    <name evidence="13" type="ORF">INP52_04960</name>
</gene>
<reference evidence="13 14" key="1">
    <citation type="submission" date="2020-10" db="EMBL/GenBank/DDBJ databases">
        <title>Olsenella immobilis sp.nov., isolated from the mud in a fermentation cellar used for the production of Chinese strong-flavoured liquor.</title>
        <authorList>
            <person name="Lu L."/>
        </authorList>
    </citation>
    <scope>NUCLEOTIDE SEQUENCE [LARGE SCALE GENOMIC DNA]</scope>
    <source>
        <strain evidence="13 14">LZLJ-2</strain>
    </source>
</reference>
<dbReference type="PROSITE" id="PS50929">
    <property type="entry name" value="ABC_TM1F"/>
    <property type="match status" value="2"/>
</dbReference>
<evidence type="ECO:0000313" key="14">
    <source>
        <dbReference type="Proteomes" id="UP000593735"/>
    </source>
</evidence>
<dbReference type="GO" id="GO:0005886">
    <property type="term" value="C:plasma membrane"/>
    <property type="evidence" value="ECO:0007669"/>
    <property type="project" value="UniProtKB-SubCell"/>
</dbReference>
<evidence type="ECO:0000256" key="7">
    <source>
        <dbReference type="ARBA" id="ARBA00022989"/>
    </source>
</evidence>
<dbReference type="Proteomes" id="UP000593735">
    <property type="component" value="Chromosome"/>
</dbReference>
<evidence type="ECO:0000259" key="12">
    <source>
        <dbReference type="PROSITE" id="PS50929"/>
    </source>
</evidence>
<keyword evidence="14" id="KW-1185">Reference proteome</keyword>
<dbReference type="FunFam" id="3.40.50.300:FF:000854">
    <property type="entry name" value="Multidrug ABC transporter ATP-binding protein"/>
    <property type="match status" value="1"/>
</dbReference>
<dbReference type="PANTHER" id="PTHR24221:SF590">
    <property type="entry name" value="COMPONENT LINKED WITH THE ASSEMBLY OF CYTOCHROME' TRANSPORT TRANSMEMBRANE ATP-BINDING PROTEIN ABC TRANSPORTER CYDD-RELATED"/>
    <property type="match status" value="1"/>
</dbReference>
<dbReference type="InterPro" id="IPR039421">
    <property type="entry name" value="Type_1_exporter"/>
</dbReference>
<evidence type="ECO:0000256" key="8">
    <source>
        <dbReference type="ARBA" id="ARBA00023136"/>
    </source>
</evidence>
<dbReference type="PROSITE" id="PS50893">
    <property type="entry name" value="ABC_TRANSPORTER_2"/>
    <property type="match status" value="2"/>
</dbReference>
<dbReference type="InterPro" id="IPR036640">
    <property type="entry name" value="ABC1_TM_sf"/>
</dbReference>
<comment type="subcellular location">
    <subcellularLocation>
        <location evidence="1">Cell membrane</location>
        <topology evidence="1">Multi-pass membrane protein</topology>
    </subcellularLocation>
</comment>
<keyword evidence="7 10" id="KW-1133">Transmembrane helix</keyword>
<name>A0A7S7M6V7_9ACTN</name>
<dbReference type="AlphaFoldDB" id="A0A7S7M6V7"/>
<keyword evidence="5" id="KW-0547">Nucleotide-binding</keyword>
<dbReference type="Gene3D" id="3.40.50.300">
    <property type="entry name" value="P-loop containing nucleotide triphosphate hydrolases"/>
    <property type="match status" value="2"/>
</dbReference>
<feature type="transmembrane region" description="Helical" evidence="10">
    <location>
        <begin position="130"/>
        <end position="149"/>
    </location>
</feature>
<dbReference type="RefSeq" id="WP_194369587.1">
    <property type="nucleotide sequence ID" value="NZ_CP063767.1"/>
</dbReference>
<evidence type="ECO:0000256" key="6">
    <source>
        <dbReference type="ARBA" id="ARBA00022840"/>
    </source>
</evidence>
<keyword evidence="8 10" id="KW-0472">Membrane</keyword>
<keyword evidence="4 10" id="KW-0812">Transmembrane</keyword>
<feature type="transmembrane region" description="Helical" evidence="10">
    <location>
        <begin position="703"/>
        <end position="732"/>
    </location>
</feature>
<dbReference type="GO" id="GO:0140359">
    <property type="term" value="F:ABC-type transporter activity"/>
    <property type="evidence" value="ECO:0007669"/>
    <property type="project" value="InterPro"/>
</dbReference>
<dbReference type="KEGG" id="tio:INP52_04960"/>